<accession>A0A7L0W1V8</accession>
<dbReference type="GO" id="GO:0006233">
    <property type="term" value="P:dTDP biosynthetic process"/>
    <property type="evidence" value="ECO:0007669"/>
    <property type="project" value="InterPro"/>
</dbReference>
<evidence type="ECO:0000256" key="6">
    <source>
        <dbReference type="ARBA" id="ARBA00022840"/>
    </source>
</evidence>
<dbReference type="AlphaFoldDB" id="A0A7L0W1V8"/>
<evidence type="ECO:0000256" key="7">
    <source>
        <dbReference type="ARBA" id="ARBA00023157"/>
    </source>
</evidence>
<evidence type="ECO:0000313" key="10">
    <source>
        <dbReference type="Proteomes" id="UP000562322"/>
    </source>
</evidence>
<dbReference type="PANTHER" id="PTHR14002:SF38">
    <property type="entry name" value="CUB AND ZONA PELLUCIDA-LIKE DOMAIN-CONTAINING PROTEIN 1"/>
    <property type="match status" value="1"/>
</dbReference>
<evidence type="ECO:0000256" key="2">
    <source>
        <dbReference type="ARBA" id="ARBA00022727"/>
    </source>
</evidence>
<keyword evidence="6" id="KW-0067">ATP-binding</keyword>
<proteinExistence type="predicted"/>
<dbReference type="PROSITE" id="PS01331">
    <property type="entry name" value="THYMIDYLATE_KINASE"/>
    <property type="match status" value="1"/>
</dbReference>
<dbReference type="EMBL" id="VXAV01002155">
    <property type="protein sequence ID" value="NXL85118.1"/>
    <property type="molecule type" value="Genomic_DNA"/>
</dbReference>
<keyword evidence="4" id="KW-0547">Nucleotide-binding</keyword>
<dbReference type="Gene3D" id="2.60.40.4100">
    <property type="entry name" value="Zona pellucida, ZP-C domain"/>
    <property type="match status" value="1"/>
</dbReference>
<evidence type="ECO:0000256" key="3">
    <source>
        <dbReference type="ARBA" id="ARBA00022729"/>
    </source>
</evidence>
<dbReference type="PROSITE" id="PS51034">
    <property type="entry name" value="ZP_2"/>
    <property type="match status" value="1"/>
</dbReference>
<evidence type="ECO:0000313" key="9">
    <source>
        <dbReference type="EMBL" id="NXL85118.1"/>
    </source>
</evidence>
<evidence type="ECO:0000256" key="4">
    <source>
        <dbReference type="ARBA" id="ARBA00022741"/>
    </source>
</evidence>
<feature type="domain" description="ZP" evidence="8">
    <location>
        <begin position="1"/>
        <end position="107"/>
    </location>
</feature>
<organism evidence="9 10">
    <name type="scientific">Alectura lathami</name>
    <name type="common">Australian brush turkey</name>
    <dbReference type="NCBI Taxonomy" id="81907"/>
    <lineage>
        <taxon>Eukaryota</taxon>
        <taxon>Metazoa</taxon>
        <taxon>Chordata</taxon>
        <taxon>Craniata</taxon>
        <taxon>Vertebrata</taxon>
        <taxon>Euteleostomi</taxon>
        <taxon>Archelosauria</taxon>
        <taxon>Archosauria</taxon>
        <taxon>Dinosauria</taxon>
        <taxon>Saurischia</taxon>
        <taxon>Theropoda</taxon>
        <taxon>Coelurosauria</taxon>
        <taxon>Aves</taxon>
        <taxon>Neognathae</taxon>
        <taxon>Galloanserae</taxon>
        <taxon>Galliformes</taxon>
        <taxon>Megapodiidae</taxon>
        <taxon>Alectura</taxon>
    </lineage>
</organism>
<evidence type="ECO:0000256" key="5">
    <source>
        <dbReference type="ARBA" id="ARBA00022777"/>
    </source>
</evidence>
<dbReference type="InterPro" id="IPR055355">
    <property type="entry name" value="ZP-C"/>
</dbReference>
<dbReference type="InterPro" id="IPR001507">
    <property type="entry name" value="ZP_dom"/>
</dbReference>
<gene>
    <name evidence="9" type="primary">Dmbt1_1</name>
    <name evidence="9" type="ORF">ALELAT_R13248</name>
</gene>
<keyword evidence="2" id="KW-0545">Nucleotide biosynthesis</keyword>
<dbReference type="OrthoDB" id="10063988at2759"/>
<dbReference type="InterPro" id="IPR042235">
    <property type="entry name" value="ZP-C_dom"/>
</dbReference>
<keyword evidence="3" id="KW-0732">Signal</keyword>
<evidence type="ECO:0000259" key="8">
    <source>
        <dbReference type="PROSITE" id="PS51034"/>
    </source>
</evidence>
<dbReference type="GO" id="GO:0004798">
    <property type="term" value="F:dTMP kinase activity"/>
    <property type="evidence" value="ECO:0007669"/>
    <property type="project" value="InterPro"/>
</dbReference>
<feature type="non-terminal residue" evidence="9">
    <location>
        <position position="1"/>
    </location>
</feature>
<keyword evidence="7" id="KW-1015">Disulfide bond</keyword>
<sequence length="113" mass="13046">PYYVLPDRNLFVRATLYSTQPNLMLFTDTCVVSPHPHDFTTVASDIIRGGCVRDPTYRSYYSPDKRIVQFKFRAPSFISRSAYLQCKMAVCDRYDYSSRCYQGCIGRGKRSTS</sequence>
<protein>
    <submittedName>
        <fullName evidence="9">DMBT1 protein</fullName>
    </submittedName>
</protein>
<dbReference type="Proteomes" id="UP000562322">
    <property type="component" value="Unassembled WGS sequence"/>
</dbReference>
<dbReference type="InterPro" id="IPR018095">
    <property type="entry name" value="Thymidylate_kin_CS"/>
</dbReference>
<dbReference type="Pfam" id="PF00100">
    <property type="entry name" value="Zona_pellucida"/>
    <property type="match status" value="1"/>
</dbReference>
<comment type="caution">
    <text evidence="9">The sequence shown here is derived from an EMBL/GenBank/DDBJ whole genome shotgun (WGS) entry which is preliminary data.</text>
</comment>
<name>A0A7L0W1V8_ALELA</name>
<dbReference type="GO" id="GO:0005524">
    <property type="term" value="F:ATP binding"/>
    <property type="evidence" value="ECO:0007669"/>
    <property type="project" value="UniProtKB-KW"/>
</dbReference>
<keyword evidence="1" id="KW-0808">Transferase</keyword>
<reference evidence="9 10" key="1">
    <citation type="submission" date="2019-09" db="EMBL/GenBank/DDBJ databases">
        <title>Bird 10,000 Genomes (B10K) Project - Family phase.</title>
        <authorList>
            <person name="Zhang G."/>
        </authorList>
    </citation>
    <scope>NUCLEOTIDE SEQUENCE [LARGE SCALE GENOMIC DNA]</scope>
    <source>
        <strain evidence="9">B10K-DU-001-39</strain>
        <tissue evidence="9">Muscle</tissue>
    </source>
</reference>
<evidence type="ECO:0000256" key="1">
    <source>
        <dbReference type="ARBA" id="ARBA00022679"/>
    </source>
</evidence>
<dbReference type="PANTHER" id="PTHR14002">
    <property type="entry name" value="ENDOGLIN/TGF-BETA RECEPTOR TYPE III"/>
    <property type="match status" value="1"/>
</dbReference>
<keyword evidence="5" id="KW-0418">Kinase</keyword>
<feature type="non-terminal residue" evidence="9">
    <location>
        <position position="113"/>
    </location>
</feature>
<keyword evidence="10" id="KW-1185">Reference proteome</keyword>